<dbReference type="InterPro" id="IPR038322">
    <property type="entry name" value="Pex19_C_sf"/>
</dbReference>
<dbReference type="PANTHER" id="PTHR12774">
    <property type="entry name" value="PEROXISOMAL BIOGENESIS FACTOR 19"/>
    <property type="match status" value="1"/>
</dbReference>
<dbReference type="AlphaFoldDB" id="A0A8H8RNW2"/>
<feature type="compositionally biased region" description="Low complexity" evidence="1">
    <location>
        <begin position="1"/>
        <end position="17"/>
    </location>
</feature>
<accession>A0A8H8RNW2</accession>
<evidence type="ECO:0000256" key="1">
    <source>
        <dbReference type="SAM" id="MobiDB-lite"/>
    </source>
</evidence>
<dbReference type="InterPro" id="IPR006708">
    <property type="entry name" value="Pex19"/>
</dbReference>
<dbReference type="Pfam" id="PF04614">
    <property type="entry name" value="Pex19"/>
    <property type="match status" value="1"/>
</dbReference>
<feature type="compositionally biased region" description="Basic and acidic residues" evidence="1">
    <location>
        <begin position="85"/>
        <end position="97"/>
    </location>
</feature>
<feature type="region of interest" description="Disordered" evidence="1">
    <location>
        <begin position="66"/>
        <end position="138"/>
    </location>
</feature>
<dbReference type="GO" id="GO:0033328">
    <property type="term" value="F:peroxisome membrane targeting sequence binding"/>
    <property type="evidence" value="ECO:0007669"/>
    <property type="project" value="TreeGrafter"/>
</dbReference>
<dbReference type="Gene3D" id="1.20.120.900">
    <property type="entry name" value="Pex19, mPTS binding domain"/>
    <property type="match status" value="1"/>
</dbReference>
<dbReference type="PANTHER" id="PTHR12774:SF2">
    <property type="entry name" value="PEROXISOMAL BIOGENESIS FACTOR 19"/>
    <property type="match status" value="1"/>
</dbReference>
<protein>
    <submittedName>
        <fullName evidence="2">Peroxisomal biogenesis factor</fullName>
    </submittedName>
</protein>
<dbReference type="GO" id="GO:0045046">
    <property type="term" value="P:protein import into peroxisome membrane"/>
    <property type="evidence" value="ECO:0007669"/>
    <property type="project" value="TreeGrafter"/>
</dbReference>
<feature type="region of interest" description="Disordered" evidence="1">
    <location>
        <begin position="1"/>
        <end position="22"/>
    </location>
</feature>
<proteinExistence type="predicted"/>
<feature type="compositionally biased region" description="Low complexity" evidence="1">
    <location>
        <begin position="67"/>
        <end position="84"/>
    </location>
</feature>
<dbReference type="GO" id="GO:0005778">
    <property type="term" value="C:peroxisomal membrane"/>
    <property type="evidence" value="ECO:0007669"/>
    <property type="project" value="TreeGrafter"/>
</dbReference>
<organism evidence="2 3">
    <name type="scientific">Lachnellula subtilissima</name>
    <dbReference type="NCBI Taxonomy" id="602034"/>
    <lineage>
        <taxon>Eukaryota</taxon>
        <taxon>Fungi</taxon>
        <taxon>Dikarya</taxon>
        <taxon>Ascomycota</taxon>
        <taxon>Pezizomycotina</taxon>
        <taxon>Leotiomycetes</taxon>
        <taxon>Helotiales</taxon>
        <taxon>Lachnaceae</taxon>
        <taxon>Lachnellula</taxon>
    </lineage>
</organism>
<feature type="non-terminal residue" evidence="2">
    <location>
        <position position="1"/>
    </location>
</feature>
<sequence length="277" mass="29932">PPTKATTTTTAPSIPAPSEEIGISDEDFAKQLQAGMAELLGGLENSSEMPDMAALENIMKELGVGGASALEEAAESSPPSSSSAVEKDKQKEKDTDKTAAAAATEKSFQETIKETMARMKASDTQSTAASASAPDSSDDLVAEMLKAMQASGMEGEGSEEDFSKMLLGMMEQLTNKDILYEPMKELDDKFPAWMEKNEGKVDEADMKRYREQRGFVREIVGRFERTGYTDENVADREFIVERMQKMQAAGSPPPDLVGDMEAAQEAFGAPEEGCPQQ</sequence>
<reference evidence="2 3" key="1">
    <citation type="submission" date="2018-05" db="EMBL/GenBank/DDBJ databases">
        <title>Genome sequencing and assembly of the regulated plant pathogen Lachnellula willkommii and related sister species for the development of diagnostic species identification markers.</title>
        <authorList>
            <person name="Giroux E."/>
            <person name="Bilodeau G."/>
        </authorList>
    </citation>
    <scope>NUCLEOTIDE SEQUENCE [LARGE SCALE GENOMIC DNA]</scope>
    <source>
        <strain evidence="2 3">CBS 197.66</strain>
    </source>
</reference>
<keyword evidence="3" id="KW-1185">Reference proteome</keyword>
<dbReference type="Proteomes" id="UP000462212">
    <property type="component" value="Unassembled WGS sequence"/>
</dbReference>
<gene>
    <name evidence="2" type="primary">Pex19</name>
    <name evidence="2" type="ORF">LSUB1_G002926</name>
</gene>
<feature type="compositionally biased region" description="Low complexity" evidence="1">
    <location>
        <begin position="122"/>
        <end position="135"/>
    </location>
</feature>
<evidence type="ECO:0000313" key="3">
    <source>
        <dbReference type="Proteomes" id="UP000462212"/>
    </source>
</evidence>
<comment type="caution">
    <text evidence="2">The sequence shown here is derived from an EMBL/GenBank/DDBJ whole genome shotgun (WGS) entry which is preliminary data.</text>
</comment>
<feature type="region of interest" description="Disordered" evidence="1">
    <location>
        <begin position="245"/>
        <end position="277"/>
    </location>
</feature>
<feature type="compositionally biased region" description="Basic and acidic residues" evidence="1">
    <location>
        <begin position="107"/>
        <end position="121"/>
    </location>
</feature>
<dbReference type="OrthoDB" id="21292at2759"/>
<evidence type="ECO:0000313" key="2">
    <source>
        <dbReference type="EMBL" id="TVY37575.1"/>
    </source>
</evidence>
<name>A0A8H8RNW2_9HELO</name>
<dbReference type="EMBL" id="QGMJ01000341">
    <property type="protein sequence ID" value="TVY37575.1"/>
    <property type="molecule type" value="Genomic_DNA"/>
</dbReference>